<evidence type="ECO:0000313" key="2">
    <source>
        <dbReference type="Proteomes" id="UP000320773"/>
    </source>
</evidence>
<comment type="caution">
    <text evidence="1">The sequence shown here is derived from an EMBL/GenBank/DDBJ whole genome shotgun (WGS) entry which is preliminary data.</text>
</comment>
<protein>
    <submittedName>
        <fullName evidence="1">Uncharacterized protein</fullName>
    </submittedName>
</protein>
<reference evidence="1 2" key="1">
    <citation type="submission" date="2019-06" db="EMBL/GenBank/DDBJ databases">
        <title>Genomic Encyclopedia of Archaeal and Bacterial Type Strains, Phase II (KMG-II): from individual species to whole genera.</title>
        <authorList>
            <person name="Goeker M."/>
        </authorList>
    </citation>
    <scope>NUCLEOTIDE SEQUENCE [LARGE SCALE GENOMIC DNA]</scope>
    <source>
        <strain evidence="1 2">DSM 24789</strain>
    </source>
</reference>
<dbReference type="Proteomes" id="UP000320773">
    <property type="component" value="Unassembled WGS sequence"/>
</dbReference>
<sequence>MKDYNYWDKLHKNEELEEFSNDNIGLLWLKTKSISRKELIAEFLKINNITLKETALAKQFVELFGILSTDVINSNQILDNFIKSENSKQVGALNTEHLVSELYKLKNFDWGGDYQNSLDKYLVSRYVKVQNPSYENLLSKFETEISVAVQGYVLNSWYNHWSSILIEHIFKSHKEVLPTVGQIKSVDFFINDVPFDLKVTYLPAEYIRTKRKEKGLPVELTFLKKKATEAKINFDKKAKPADIFYEIVEKMKDRNDDFCLEVLKTLKDEKLEILQEVQDDPKMLAIWLYENQGEMRFGSENRLFLVLVDTDDFINSWKLKRNIDLLKPTILTYLDNFKTKKTEDLKIEFEFKGKTKTFTALTDIIFIVK</sequence>
<dbReference type="EMBL" id="VFPJ01000001">
    <property type="protein sequence ID" value="TQM39828.1"/>
    <property type="molecule type" value="Genomic_DNA"/>
</dbReference>
<name>A0A543G165_9FLAO</name>
<organism evidence="1 2">
    <name type="scientific">Flavobacterium branchiophilum</name>
    <dbReference type="NCBI Taxonomy" id="55197"/>
    <lineage>
        <taxon>Bacteria</taxon>
        <taxon>Pseudomonadati</taxon>
        <taxon>Bacteroidota</taxon>
        <taxon>Flavobacteriia</taxon>
        <taxon>Flavobacteriales</taxon>
        <taxon>Flavobacteriaceae</taxon>
        <taxon>Flavobacterium</taxon>
    </lineage>
</organism>
<gene>
    <name evidence="1" type="ORF">BC670_0661</name>
</gene>
<evidence type="ECO:0000313" key="1">
    <source>
        <dbReference type="EMBL" id="TQM39828.1"/>
    </source>
</evidence>
<proteinExistence type="predicted"/>
<dbReference type="RefSeq" id="WP_089081834.1">
    <property type="nucleotide sequence ID" value="NZ_VFPJ01000001.1"/>
</dbReference>
<dbReference type="AlphaFoldDB" id="A0A543G165"/>
<accession>A0A543G165</accession>